<dbReference type="NCBIfam" id="NF043052">
    <property type="entry name" value="DodecBact"/>
    <property type="match status" value="1"/>
</dbReference>
<dbReference type="InterPro" id="IPR050049">
    <property type="entry name" value="Dodecin_bact"/>
</dbReference>
<dbReference type="InterPro" id="IPR009923">
    <property type="entry name" value="Dodecin"/>
</dbReference>
<dbReference type="PANTHER" id="PTHR39324:SF1">
    <property type="entry name" value="CALCIUM DODECIN"/>
    <property type="match status" value="1"/>
</dbReference>
<accession>A0A431W2N0</accession>
<organism evidence="1 2">
    <name type="scientific">Shewanella atlantica</name>
    <dbReference type="NCBI Taxonomy" id="271099"/>
    <lineage>
        <taxon>Bacteria</taxon>
        <taxon>Pseudomonadati</taxon>
        <taxon>Pseudomonadota</taxon>
        <taxon>Gammaproteobacteria</taxon>
        <taxon>Alteromonadales</taxon>
        <taxon>Shewanellaceae</taxon>
        <taxon>Shewanella</taxon>
    </lineage>
</organism>
<dbReference type="PANTHER" id="PTHR39324">
    <property type="entry name" value="CALCIUM DODECIN"/>
    <property type="match status" value="1"/>
</dbReference>
<dbReference type="Proteomes" id="UP000282060">
    <property type="component" value="Unassembled WGS sequence"/>
</dbReference>
<evidence type="ECO:0000313" key="1">
    <source>
        <dbReference type="EMBL" id="RTR29692.1"/>
    </source>
</evidence>
<evidence type="ECO:0000313" key="2">
    <source>
        <dbReference type="Proteomes" id="UP000282060"/>
    </source>
</evidence>
<comment type="caution">
    <text evidence="1">The sequence shown here is derived from an EMBL/GenBank/DDBJ whole genome shotgun (WGS) entry which is preliminary data.</text>
</comment>
<dbReference type="OrthoDB" id="9805889at2"/>
<protein>
    <submittedName>
        <fullName evidence="1">Dodecin domain-containing protein</fullName>
    </submittedName>
</protein>
<gene>
    <name evidence="1" type="ORF">EKG39_16610</name>
</gene>
<reference evidence="1 2" key="1">
    <citation type="submission" date="2018-12" db="EMBL/GenBank/DDBJ databases">
        <authorList>
            <person name="Yu L."/>
        </authorList>
    </citation>
    <scope>NUCLEOTIDE SEQUENCE [LARGE SCALE GENOMIC DNA]</scope>
    <source>
        <strain evidence="1 2">HAW-EB5</strain>
    </source>
</reference>
<dbReference type="RefSeq" id="WP_126507107.1">
    <property type="nucleotide sequence ID" value="NZ_RXNV01000009.1"/>
</dbReference>
<dbReference type="Pfam" id="PF07311">
    <property type="entry name" value="Dodecin"/>
    <property type="match status" value="1"/>
</dbReference>
<dbReference type="EMBL" id="RXNV01000009">
    <property type="protein sequence ID" value="RTR29692.1"/>
    <property type="molecule type" value="Genomic_DNA"/>
</dbReference>
<name>A0A431W2N0_9GAMM</name>
<sequence length="70" mass="7842">MSHTYKIIEIVGTSPISSDEAIKNAVKTAGQTLQHLRWFQVVETRGHLEAGLIAHWQVTLKIGFTLEPED</sequence>
<proteinExistence type="predicted"/>
<dbReference type="AlphaFoldDB" id="A0A431W2N0"/>
<dbReference type="InterPro" id="IPR036694">
    <property type="entry name" value="Dodecin-like_sf"/>
</dbReference>
<dbReference type="Gene3D" id="3.30.1660.10">
    <property type="entry name" value="Flavin-binding protein dodecin"/>
    <property type="match status" value="1"/>
</dbReference>
<keyword evidence="2" id="KW-1185">Reference proteome</keyword>
<dbReference type="InterPro" id="IPR025543">
    <property type="entry name" value="Dodecin-like"/>
</dbReference>
<dbReference type="SUPFAM" id="SSF89807">
    <property type="entry name" value="Dodecin-like"/>
    <property type="match status" value="1"/>
</dbReference>